<feature type="domain" description="S-adenosyl-l-methionine hydroxide adenosyltransferase N-terminal" evidence="3">
    <location>
        <begin position="4"/>
        <end position="151"/>
    </location>
</feature>
<keyword evidence="6" id="KW-1185">Reference proteome</keyword>
<keyword evidence="1" id="KW-0949">S-adenosyl-L-methionine</keyword>
<evidence type="ECO:0000313" key="6">
    <source>
        <dbReference type="Proteomes" id="UP000316008"/>
    </source>
</evidence>
<dbReference type="InterPro" id="IPR023227">
    <property type="entry name" value="SAM_OH_AdoTrfase_C_sf"/>
</dbReference>
<dbReference type="Proteomes" id="UP000316008">
    <property type="component" value="Unassembled WGS sequence"/>
</dbReference>
<dbReference type="AlphaFoldDB" id="A0A556MGT1"/>
<protein>
    <submittedName>
        <fullName evidence="5">SAM-dependent chlorinase/fluorinase</fullName>
    </submittedName>
</protein>
<dbReference type="RefSeq" id="WP_144334639.1">
    <property type="nucleotide sequence ID" value="NZ_VLPL01000012.1"/>
</dbReference>
<dbReference type="InterPro" id="IPR023228">
    <property type="entry name" value="SAM_OH_AdoTrfase_N_sf"/>
</dbReference>
<evidence type="ECO:0000313" key="5">
    <source>
        <dbReference type="EMBL" id="TSJ39100.1"/>
    </source>
</evidence>
<evidence type="ECO:0000256" key="1">
    <source>
        <dbReference type="ARBA" id="ARBA00022691"/>
    </source>
</evidence>
<comment type="caution">
    <text evidence="5">The sequence shown here is derived from an EMBL/GenBank/DDBJ whole genome shotgun (WGS) entry which is preliminary data.</text>
</comment>
<comment type="similarity">
    <text evidence="2">Belongs to the SAM hydrolase / SAM-dependent halogenase family.</text>
</comment>
<name>A0A556MGT1_9FLAO</name>
<feature type="domain" description="S-adenosyl-l-methionine hydroxide adenosyltransferase C-terminal" evidence="4">
    <location>
        <begin position="174"/>
        <end position="265"/>
    </location>
</feature>
<dbReference type="Pfam" id="PF20257">
    <property type="entry name" value="SAM_HAT_C"/>
    <property type="match status" value="1"/>
</dbReference>
<dbReference type="PANTHER" id="PTHR35092">
    <property type="entry name" value="CHLORINASE MJ1651"/>
    <property type="match status" value="1"/>
</dbReference>
<evidence type="ECO:0000256" key="2">
    <source>
        <dbReference type="ARBA" id="ARBA00024035"/>
    </source>
</evidence>
<dbReference type="Gene3D" id="3.40.50.10790">
    <property type="entry name" value="S-adenosyl-l-methionine hydroxide adenosyltransferase, N-terminal"/>
    <property type="match status" value="1"/>
</dbReference>
<reference evidence="5 6" key="1">
    <citation type="submission" date="2019-07" db="EMBL/GenBank/DDBJ databases">
        <authorList>
            <person name="Huq M.A."/>
        </authorList>
    </citation>
    <scope>NUCLEOTIDE SEQUENCE [LARGE SCALE GENOMIC DNA]</scope>
    <source>
        <strain evidence="5 6">MAH-3</strain>
    </source>
</reference>
<dbReference type="InterPro" id="IPR046470">
    <property type="entry name" value="SAM_HAT_C"/>
</dbReference>
<dbReference type="PANTHER" id="PTHR35092:SF1">
    <property type="entry name" value="CHLORINASE MJ1651"/>
    <property type="match status" value="1"/>
</dbReference>
<proteinExistence type="inferred from homology"/>
<dbReference type="EMBL" id="VLPL01000012">
    <property type="protein sequence ID" value="TSJ39100.1"/>
    <property type="molecule type" value="Genomic_DNA"/>
</dbReference>
<dbReference type="SUPFAM" id="SSF102522">
    <property type="entry name" value="Bacterial fluorinating enzyme, N-terminal domain"/>
    <property type="match status" value="1"/>
</dbReference>
<evidence type="ECO:0000259" key="4">
    <source>
        <dbReference type="Pfam" id="PF20257"/>
    </source>
</evidence>
<evidence type="ECO:0000259" key="3">
    <source>
        <dbReference type="Pfam" id="PF01887"/>
    </source>
</evidence>
<dbReference type="InterPro" id="IPR002747">
    <property type="entry name" value="SAM_OH_AdoTrfase"/>
</dbReference>
<gene>
    <name evidence="5" type="ORF">FO442_18180</name>
</gene>
<sequence>MGIITLTTDMGLTDYYVAVLKGNLYKLAPDVSIVDITHQVRPFDIADASYYIQASFREFPEGTIHIIGVDSEPIINSSNGAYPSILLFKGHYFISNDNGIFALILKEEKPEGFWRIDNVLSNPKGLRFPVKNIFVPTAVRILSGEPVSNIGSEETSWRVAHTVNAVIEENLIKGSIVHIDHYGNAITNITKEIFARFEDAPFTILFRKREYYIDEISSTYNDVAPGERLAFFNDNNLLEIAINKGATGNGGGADSLFGLRVHDLVRIEFTPRGSAKTIDSLF</sequence>
<dbReference type="OrthoDB" id="9792195at2"/>
<dbReference type="Gene3D" id="2.40.30.90">
    <property type="entry name" value="Bacterial fluorinating enzyme like"/>
    <property type="match status" value="1"/>
</dbReference>
<dbReference type="PIRSF" id="PIRSF006779">
    <property type="entry name" value="UCP006779"/>
    <property type="match status" value="1"/>
</dbReference>
<dbReference type="InterPro" id="IPR046469">
    <property type="entry name" value="SAM_HAT_N"/>
</dbReference>
<dbReference type="Pfam" id="PF01887">
    <property type="entry name" value="SAM_HAT_N"/>
    <property type="match status" value="1"/>
</dbReference>
<accession>A0A556MGT1</accession>
<organism evidence="5 6">
    <name type="scientific">Fluviicola chungangensis</name>
    <dbReference type="NCBI Taxonomy" id="2597671"/>
    <lineage>
        <taxon>Bacteria</taxon>
        <taxon>Pseudomonadati</taxon>
        <taxon>Bacteroidota</taxon>
        <taxon>Flavobacteriia</taxon>
        <taxon>Flavobacteriales</taxon>
        <taxon>Crocinitomicaceae</taxon>
        <taxon>Fluviicola</taxon>
    </lineage>
</organism>
<dbReference type="SUPFAM" id="SSF101852">
    <property type="entry name" value="Bacterial fluorinating enzyme, C-terminal domain"/>
    <property type="match status" value="1"/>
</dbReference>